<keyword evidence="11 14" id="KW-1133">Transmembrane helix</keyword>
<dbReference type="InterPro" id="IPR003661">
    <property type="entry name" value="HisK_dim/P_dom"/>
</dbReference>
<dbReference type="InterPro" id="IPR005467">
    <property type="entry name" value="His_kinase_dom"/>
</dbReference>
<keyword evidence="4" id="KW-1003">Cell membrane</keyword>
<dbReference type="Pfam" id="PF07694">
    <property type="entry name" value="5TM-5TMR_LYT"/>
    <property type="match status" value="1"/>
</dbReference>
<reference evidence="16 17" key="1">
    <citation type="journal article" date="2019" name="Int. J. Syst. Evol. Microbiol.">
        <title>Anaerobacillus alkaliphilus sp. nov., a novel alkaliphilic and moderately halophilic bacterium.</title>
        <authorList>
            <person name="Borsodi A.K."/>
            <person name="Aszalos J.M."/>
            <person name="Bihari P."/>
            <person name="Nagy I."/>
            <person name="Schumann P."/>
            <person name="Sproer C."/>
            <person name="Kovacs A.L."/>
            <person name="Boka K."/>
            <person name="Dobosy P."/>
            <person name="Ovari M."/>
            <person name="Szili-Kovacs T."/>
            <person name="Toth E."/>
        </authorList>
    </citation>
    <scope>NUCLEOTIDE SEQUENCE [LARGE SCALE GENOMIC DNA]</scope>
    <source>
        <strain evidence="16 17">B16-10</strain>
    </source>
</reference>
<keyword evidence="12" id="KW-0902">Two-component regulatory system</keyword>
<dbReference type="SUPFAM" id="SSF47384">
    <property type="entry name" value="Homodimeric domain of signal transducing histidine kinase"/>
    <property type="match status" value="1"/>
</dbReference>
<dbReference type="GO" id="GO:0005524">
    <property type="term" value="F:ATP binding"/>
    <property type="evidence" value="ECO:0007669"/>
    <property type="project" value="UniProtKB-KW"/>
</dbReference>
<dbReference type="OrthoDB" id="9815750at2"/>
<dbReference type="PANTHER" id="PTHR43065">
    <property type="entry name" value="SENSOR HISTIDINE KINASE"/>
    <property type="match status" value="1"/>
</dbReference>
<evidence type="ECO:0000256" key="3">
    <source>
        <dbReference type="ARBA" id="ARBA00012438"/>
    </source>
</evidence>
<evidence type="ECO:0000256" key="13">
    <source>
        <dbReference type="ARBA" id="ARBA00023136"/>
    </source>
</evidence>
<sequence length="427" mass="48054">MVTIIEMKMFLLNVCFVLLLFFLYHYFIEKKVTKLSEEFFIFIISSFSIIMCMTFTISPTPGYLIDIRQLPFIIGALYGGRRVMVGLFTVIILYRYQVGLDFGFYSTVVIYLVVSAILWIIIPKFSQAMTLKKRLQLTLVTSSIWAVVLIGLFLASGTSLNLKGYAISTLAIVIHFVGIILFVSFIEKVRKERLLINELNKLERLRIVGDIAASISHEVRNPLTVTKGFLQLLRCSDVSSDKKEQYIKLSLDELQRAEEIITDYLTFAKPSLENVVVLELNSEVDYVHKVLAPFAAMSNLTIEVEKSEKVYILAERQKLHQALINLAKNGLEAMAHGGKLLISIEETATHAVIRIIDTGNGMTEEQITRLGTPYYSTKEKGTGLGTMVVYSIIKIFDGQISVKSTVGKGTCFKIVLPKITNETKKAN</sequence>
<evidence type="ECO:0000256" key="9">
    <source>
        <dbReference type="ARBA" id="ARBA00022777"/>
    </source>
</evidence>
<dbReference type="SUPFAM" id="SSF55874">
    <property type="entry name" value="ATPase domain of HSP90 chaperone/DNA topoisomerase II/histidine kinase"/>
    <property type="match status" value="1"/>
</dbReference>
<dbReference type="AlphaFoldDB" id="A0A4Q0VMN1"/>
<dbReference type="Pfam" id="PF02518">
    <property type="entry name" value="HATPase_c"/>
    <property type="match status" value="1"/>
</dbReference>
<evidence type="ECO:0000256" key="8">
    <source>
        <dbReference type="ARBA" id="ARBA00022741"/>
    </source>
</evidence>
<feature type="transmembrane region" description="Helical" evidence="14">
    <location>
        <begin position="9"/>
        <end position="27"/>
    </location>
</feature>
<keyword evidence="9 16" id="KW-0418">Kinase</keyword>
<evidence type="ECO:0000256" key="5">
    <source>
        <dbReference type="ARBA" id="ARBA00022553"/>
    </source>
</evidence>
<dbReference type="InterPro" id="IPR036890">
    <property type="entry name" value="HATPase_C_sf"/>
</dbReference>
<evidence type="ECO:0000256" key="6">
    <source>
        <dbReference type="ARBA" id="ARBA00022679"/>
    </source>
</evidence>
<evidence type="ECO:0000256" key="7">
    <source>
        <dbReference type="ARBA" id="ARBA00022692"/>
    </source>
</evidence>
<dbReference type="InterPro" id="IPR003594">
    <property type="entry name" value="HATPase_dom"/>
</dbReference>
<dbReference type="SMART" id="SM00387">
    <property type="entry name" value="HATPase_c"/>
    <property type="match status" value="1"/>
</dbReference>
<keyword evidence="10" id="KW-0067">ATP-binding</keyword>
<dbReference type="PANTHER" id="PTHR43065:SF46">
    <property type="entry name" value="C4-DICARBOXYLATE TRANSPORT SENSOR PROTEIN DCTB"/>
    <property type="match status" value="1"/>
</dbReference>
<keyword evidence="5" id="KW-0597">Phosphoprotein</keyword>
<evidence type="ECO:0000259" key="15">
    <source>
        <dbReference type="PROSITE" id="PS50109"/>
    </source>
</evidence>
<evidence type="ECO:0000313" key="17">
    <source>
        <dbReference type="Proteomes" id="UP000290649"/>
    </source>
</evidence>
<name>A0A4Q0VMN1_9BACI</name>
<feature type="domain" description="Histidine kinase" evidence="15">
    <location>
        <begin position="214"/>
        <end position="420"/>
    </location>
</feature>
<keyword evidence="6" id="KW-0808">Transferase</keyword>
<protein>
    <recommendedName>
        <fullName evidence="3">histidine kinase</fullName>
        <ecNumber evidence="3">2.7.13.3</ecNumber>
    </recommendedName>
</protein>
<dbReference type="GO" id="GO:0000155">
    <property type="term" value="F:phosphorelay sensor kinase activity"/>
    <property type="evidence" value="ECO:0007669"/>
    <property type="project" value="InterPro"/>
</dbReference>
<feature type="transmembrane region" description="Helical" evidence="14">
    <location>
        <begin position="102"/>
        <end position="122"/>
    </location>
</feature>
<evidence type="ECO:0000256" key="11">
    <source>
        <dbReference type="ARBA" id="ARBA00022989"/>
    </source>
</evidence>
<keyword evidence="8" id="KW-0547">Nucleotide-binding</keyword>
<dbReference type="InterPro" id="IPR036097">
    <property type="entry name" value="HisK_dim/P_sf"/>
</dbReference>
<evidence type="ECO:0000256" key="14">
    <source>
        <dbReference type="SAM" id="Phobius"/>
    </source>
</evidence>
<keyword evidence="7 14" id="KW-0812">Transmembrane</keyword>
<dbReference type="PROSITE" id="PS50109">
    <property type="entry name" value="HIS_KIN"/>
    <property type="match status" value="1"/>
</dbReference>
<feature type="transmembrane region" description="Helical" evidence="14">
    <location>
        <begin position="70"/>
        <end position="96"/>
    </location>
</feature>
<proteinExistence type="predicted"/>
<evidence type="ECO:0000256" key="10">
    <source>
        <dbReference type="ARBA" id="ARBA00022840"/>
    </source>
</evidence>
<feature type="transmembrane region" description="Helical" evidence="14">
    <location>
        <begin position="166"/>
        <end position="186"/>
    </location>
</feature>
<dbReference type="Gene3D" id="3.30.565.10">
    <property type="entry name" value="Histidine kinase-like ATPase, C-terminal domain"/>
    <property type="match status" value="1"/>
</dbReference>
<keyword evidence="17" id="KW-1185">Reference proteome</keyword>
<dbReference type="EC" id="2.7.13.3" evidence="3"/>
<comment type="catalytic activity">
    <reaction evidence="1">
        <text>ATP + protein L-histidine = ADP + protein N-phospho-L-histidine.</text>
        <dbReference type="EC" id="2.7.13.3"/>
    </reaction>
</comment>
<dbReference type="CDD" id="cd00082">
    <property type="entry name" value="HisKA"/>
    <property type="match status" value="1"/>
</dbReference>
<keyword evidence="13 14" id="KW-0472">Membrane</keyword>
<dbReference type="Proteomes" id="UP000290649">
    <property type="component" value="Unassembled WGS sequence"/>
</dbReference>
<evidence type="ECO:0000313" key="16">
    <source>
        <dbReference type="EMBL" id="RXI95533.1"/>
    </source>
</evidence>
<dbReference type="Gene3D" id="1.10.287.130">
    <property type="match status" value="1"/>
</dbReference>
<accession>A0A4Q0VMN1</accession>
<comment type="caution">
    <text evidence="16">The sequence shown here is derived from an EMBL/GenBank/DDBJ whole genome shotgun (WGS) entry which is preliminary data.</text>
</comment>
<dbReference type="InterPro" id="IPR011620">
    <property type="entry name" value="Sig_transdc_His_kinase_LytS_TM"/>
</dbReference>
<dbReference type="GO" id="GO:0005886">
    <property type="term" value="C:plasma membrane"/>
    <property type="evidence" value="ECO:0007669"/>
    <property type="project" value="UniProtKB-SubCell"/>
</dbReference>
<dbReference type="PRINTS" id="PR00344">
    <property type="entry name" value="BCTRLSENSOR"/>
</dbReference>
<dbReference type="InterPro" id="IPR004358">
    <property type="entry name" value="Sig_transdc_His_kin-like_C"/>
</dbReference>
<dbReference type="RefSeq" id="WP_129080764.1">
    <property type="nucleotide sequence ID" value="NZ_QOUX01000050.1"/>
</dbReference>
<evidence type="ECO:0000256" key="12">
    <source>
        <dbReference type="ARBA" id="ARBA00023012"/>
    </source>
</evidence>
<dbReference type="SMART" id="SM00388">
    <property type="entry name" value="HisKA"/>
    <property type="match status" value="1"/>
</dbReference>
<dbReference type="Pfam" id="PF00512">
    <property type="entry name" value="HisKA"/>
    <property type="match status" value="1"/>
</dbReference>
<comment type="subcellular location">
    <subcellularLocation>
        <location evidence="2">Cell membrane</location>
        <topology evidence="2">Multi-pass membrane protein</topology>
    </subcellularLocation>
</comment>
<dbReference type="EMBL" id="QOUX01000050">
    <property type="protein sequence ID" value="RXI95533.1"/>
    <property type="molecule type" value="Genomic_DNA"/>
</dbReference>
<evidence type="ECO:0000256" key="4">
    <source>
        <dbReference type="ARBA" id="ARBA00022475"/>
    </source>
</evidence>
<feature type="transmembrane region" description="Helical" evidence="14">
    <location>
        <begin position="134"/>
        <end position="154"/>
    </location>
</feature>
<dbReference type="GO" id="GO:0071555">
    <property type="term" value="P:cell wall organization"/>
    <property type="evidence" value="ECO:0007669"/>
    <property type="project" value="InterPro"/>
</dbReference>
<organism evidence="16 17">
    <name type="scientific">Anaerobacillus alkaliphilus</name>
    <dbReference type="NCBI Taxonomy" id="1548597"/>
    <lineage>
        <taxon>Bacteria</taxon>
        <taxon>Bacillati</taxon>
        <taxon>Bacillota</taxon>
        <taxon>Bacilli</taxon>
        <taxon>Bacillales</taxon>
        <taxon>Bacillaceae</taxon>
        <taxon>Anaerobacillus</taxon>
    </lineage>
</organism>
<evidence type="ECO:0000256" key="2">
    <source>
        <dbReference type="ARBA" id="ARBA00004651"/>
    </source>
</evidence>
<feature type="transmembrane region" description="Helical" evidence="14">
    <location>
        <begin position="39"/>
        <end position="58"/>
    </location>
</feature>
<evidence type="ECO:0000256" key="1">
    <source>
        <dbReference type="ARBA" id="ARBA00000085"/>
    </source>
</evidence>
<gene>
    <name evidence="16" type="ORF">DS745_24075</name>
</gene>